<organism evidence="1 2">
    <name type="scientific">Aristaeella lactis</name>
    <dbReference type="NCBI Taxonomy" id="3046383"/>
    <lineage>
        <taxon>Bacteria</taxon>
        <taxon>Bacillati</taxon>
        <taxon>Bacillota</taxon>
        <taxon>Clostridia</taxon>
        <taxon>Eubacteriales</taxon>
        <taxon>Aristaeellaceae</taxon>
        <taxon>Aristaeella</taxon>
    </lineage>
</organism>
<gene>
    <name evidence="1" type="ORF">SAMN06297397_0565</name>
</gene>
<accession>A0AC61PIA9</accession>
<reference evidence="1" key="1">
    <citation type="submission" date="2017-04" db="EMBL/GenBank/DDBJ databases">
        <authorList>
            <person name="Varghese N."/>
            <person name="Submissions S."/>
        </authorList>
    </citation>
    <scope>NUCLEOTIDE SEQUENCE</scope>
    <source>
        <strain evidence="1">WTE2008</strain>
    </source>
</reference>
<evidence type="ECO:0000313" key="2">
    <source>
        <dbReference type="Proteomes" id="UP000192328"/>
    </source>
</evidence>
<dbReference type="EMBL" id="FWXZ01000001">
    <property type="protein sequence ID" value="SMC39329.1"/>
    <property type="molecule type" value="Genomic_DNA"/>
</dbReference>
<protein>
    <submittedName>
        <fullName evidence="1">Uncharacterized protein</fullName>
    </submittedName>
</protein>
<name>A0AC61PIA9_9FIRM</name>
<keyword evidence="2" id="KW-1185">Reference proteome</keyword>
<proteinExistence type="predicted"/>
<dbReference type="Proteomes" id="UP000192328">
    <property type="component" value="Unassembled WGS sequence"/>
</dbReference>
<evidence type="ECO:0000313" key="1">
    <source>
        <dbReference type="EMBL" id="SMC39329.1"/>
    </source>
</evidence>
<sequence>MADAKKQLKEKTCPMCGKTYIFREHWAYKIIKDTHVTNYCSWTCMRKAEKEKL</sequence>
<comment type="caution">
    <text evidence="1">The sequence shown here is derived from an EMBL/GenBank/DDBJ whole genome shotgun (WGS) entry which is preliminary data.</text>
</comment>